<reference evidence="5 6" key="1">
    <citation type="journal article" date="2018" name="BMC Genomics">
        <title>Genomic evidence for intraspecific hybridization in a clonal and extremely halotolerant yeast.</title>
        <authorList>
            <person name="Gostincar C."/>
            <person name="Stajich J.E."/>
            <person name="Zupancic J."/>
            <person name="Zalar P."/>
            <person name="Gunde-Cimerman N."/>
        </authorList>
    </citation>
    <scope>NUCLEOTIDE SEQUENCE [LARGE SCALE GENOMIC DNA]</scope>
    <source>
        <strain evidence="4 5">EXF-10513</strain>
        <strain evidence="3 6">EXF-171</strain>
    </source>
</reference>
<dbReference type="Pfam" id="PF22980">
    <property type="entry name" value="Myb_DNA-bind_8"/>
    <property type="match status" value="1"/>
</dbReference>
<dbReference type="AlphaFoldDB" id="A0A3M7H6Q7"/>
<evidence type="ECO:0000259" key="2">
    <source>
        <dbReference type="Pfam" id="PF22980"/>
    </source>
</evidence>
<comment type="caution">
    <text evidence="4">The sequence shown here is derived from an EMBL/GenBank/DDBJ whole genome shotgun (WGS) entry which is preliminary data.</text>
</comment>
<feature type="compositionally biased region" description="Basic and acidic residues" evidence="1">
    <location>
        <begin position="104"/>
        <end position="123"/>
    </location>
</feature>
<name>A0A3M7H6Q7_HORWE</name>
<dbReference type="InterPro" id="IPR054505">
    <property type="entry name" value="Myb_DNA-bind_8"/>
</dbReference>
<organism evidence="4 5">
    <name type="scientific">Hortaea werneckii</name>
    <name type="common">Black yeast</name>
    <name type="synonym">Cladosporium werneckii</name>
    <dbReference type="NCBI Taxonomy" id="91943"/>
    <lineage>
        <taxon>Eukaryota</taxon>
        <taxon>Fungi</taxon>
        <taxon>Dikarya</taxon>
        <taxon>Ascomycota</taxon>
        <taxon>Pezizomycotina</taxon>
        <taxon>Dothideomycetes</taxon>
        <taxon>Dothideomycetidae</taxon>
        <taxon>Mycosphaerellales</taxon>
        <taxon>Teratosphaeriaceae</taxon>
        <taxon>Hortaea</taxon>
    </lineage>
</organism>
<feature type="region of interest" description="Disordered" evidence="1">
    <location>
        <begin position="55"/>
        <end position="123"/>
    </location>
</feature>
<evidence type="ECO:0000313" key="3">
    <source>
        <dbReference type="EMBL" id="RMZ00904.1"/>
    </source>
</evidence>
<evidence type="ECO:0000256" key="1">
    <source>
        <dbReference type="SAM" id="MobiDB-lite"/>
    </source>
</evidence>
<proteinExistence type="predicted"/>
<sequence>MAANSCLVTDLQFAMSCLNNSSGGVINFQVVAQQCGMPTAAAANLKLWRMKKAHPLPLNGNATGNPTTSASPASGAKGQGGGKKISKKRKPAASANEDGDEEVESPKKCKINDLVKKEDQEDE</sequence>
<dbReference type="OrthoDB" id="5353914at2759"/>
<evidence type="ECO:0000313" key="4">
    <source>
        <dbReference type="EMBL" id="RMZ08953.1"/>
    </source>
</evidence>
<gene>
    <name evidence="3" type="ORF">D0862_06565</name>
    <name evidence="4" type="ORF">D0864_01622</name>
</gene>
<feature type="domain" description="Myb-like DNA-binding" evidence="2">
    <location>
        <begin position="10"/>
        <end position="55"/>
    </location>
</feature>
<accession>A0A3M7H6Q7</accession>
<evidence type="ECO:0000313" key="5">
    <source>
        <dbReference type="Proteomes" id="UP000269539"/>
    </source>
</evidence>
<dbReference type="Proteomes" id="UP000269539">
    <property type="component" value="Unassembled WGS sequence"/>
</dbReference>
<dbReference type="EMBL" id="QWIQ01000191">
    <property type="protein sequence ID" value="RMZ00904.1"/>
    <property type="molecule type" value="Genomic_DNA"/>
</dbReference>
<dbReference type="EMBL" id="QWIO01000103">
    <property type="protein sequence ID" value="RMZ08953.1"/>
    <property type="molecule type" value="Genomic_DNA"/>
</dbReference>
<protein>
    <recommendedName>
        <fullName evidence="2">Myb-like DNA-binding domain-containing protein</fullName>
    </recommendedName>
</protein>
<evidence type="ECO:0000313" key="6">
    <source>
        <dbReference type="Proteomes" id="UP000281468"/>
    </source>
</evidence>
<dbReference type="Proteomes" id="UP000281468">
    <property type="component" value="Unassembled WGS sequence"/>
</dbReference>